<dbReference type="Proteomes" id="UP000663888">
    <property type="component" value="Unassembled WGS sequence"/>
</dbReference>
<reference evidence="2" key="1">
    <citation type="submission" date="2021-01" db="EMBL/GenBank/DDBJ databases">
        <authorList>
            <person name="Kaushik A."/>
        </authorList>
    </citation>
    <scope>NUCLEOTIDE SEQUENCE</scope>
    <source>
        <strain evidence="2">AG4-R118</strain>
    </source>
</reference>
<dbReference type="AlphaFoldDB" id="A0A8H3BJC7"/>
<evidence type="ECO:0000313" key="2">
    <source>
        <dbReference type="EMBL" id="CAE6458316.1"/>
    </source>
</evidence>
<feature type="compositionally biased region" description="Low complexity" evidence="1">
    <location>
        <begin position="27"/>
        <end position="43"/>
    </location>
</feature>
<feature type="region of interest" description="Disordered" evidence="1">
    <location>
        <begin position="231"/>
        <end position="492"/>
    </location>
</feature>
<feature type="compositionally biased region" description="Basic and acidic residues" evidence="1">
    <location>
        <begin position="80"/>
        <end position="91"/>
    </location>
</feature>
<organism evidence="2 3">
    <name type="scientific">Rhizoctonia solani</name>
    <dbReference type="NCBI Taxonomy" id="456999"/>
    <lineage>
        <taxon>Eukaryota</taxon>
        <taxon>Fungi</taxon>
        <taxon>Dikarya</taxon>
        <taxon>Basidiomycota</taxon>
        <taxon>Agaricomycotina</taxon>
        <taxon>Agaricomycetes</taxon>
        <taxon>Cantharellales</taxon>
        <taxon>Ceratobasidiaceae</taxon>
        <taxon>Rhizoctonia</taxon>
    </lineage>
</organism>
<feature type="region of interest" description="Disordered" evidence="1">
    <location>
        <begin position="1"/>
        <end position="91"/>
    </location>
</feature>
<evidence type="ECO:0000313" key="3">
    <source>
        <dbReference type="Proteomes" id="UP000663888"/>
    </source>
</evidence>
<evidence type="ECO:0000256" key="1">
    <source>
        <dbReference type="SAM" id="MobiDB-lite"/>
    </source>
</evidence>
<sequence>MMHNSPPSHQARHYLHHSDPMIPNFSQQQPNTTQQQQQQQQQQSHSHPSGHALPSADLSQEMFDGNQPTAPRKRGGRGPGKKDVDRPSISVRWEEGDLTERLIQALERPDKQWHAVIAQVGPEHTRVVIGVPKRDLQREIARHLFATDQRYDLEDKRTIEPLAVSVKNKLFKIVNLYQDCERDLAEWLPIINDERDVTNSSDLNLAAAWGRVKEKLPQFFRVRDLIKRTQNTSTVATNSISSSGQTSPTRATAQNPQVRATTQAPQGIPTPQTPRHPASGSLGESSTSATRPSAMQGTGHAAANIGLNLSGPHSPATRNFVPQQQQHGGNIGFAYGMPSNVSQPAPHMTHASTQQQQQQQQQQQLQQQQQQFQQQQSQHHQAQQQRLQHSQHQGPHQLSIQHRPYASGSGVSGPASATAPSPSFPAPQTILTRSPALPPPSAPSAMAGPSTQRPPSGHARAPSVTRTTGGPSHTSPRHSTSPSPPPVSPPLSATMIMKFVDAHESRKRKREEDWLALKRLRYEEREKERIERDKQRQHERDMMRLRIELARASRGEPAEILEGESELEHLGLREAPG</sequence>
<dbReference type="EMBL" id="CAJMWX010001050">
    <property type="protein sequence ID" value="CAE6458316.1"/>
    <property type="molecule type" value="Genomic_DNA"/>
</dbReference>
<name>A0A8H3BJC7_9AGAM</name>
<proteinExistence type="predicted"/>
<feature type="compositionally biased region" description="Low complexity" evidence="1">
    <location>
        <begin position="404"/>
        <end position="421"/>
    </location>
</feature>
<gene>
    <name evidence="2" type="ORF">RDB_LOCUS83829</name>
</gene>
<comment type="caution">
    <text evidence="2">The sequence shown here is derived from an EMBL/GenBank/DDBJ whole genome shotgun (WGS) entry which is preliminary data.</text>
</comment>
<feature type="compositionally biased region" description="Low complexity" evidence="1">
    <location>
        <begin position="354"/>
        <end position="393"/>
    </location>
</feature>
<feature type="compositionally biased region" description="Low complexity" evidence="1">
    <location>
        <begin position="471"/>
        <end position="481"/>
    </location>
</feature>
<accession>A0A8H3BJC7</accession>
<feature type="compositionally biased region" description="Polar residues" evidence="1">
    <location>
        <begin position="282"/>
        <end position="296"/>
    </location>
</feature>
<feature type="compositionally biased region" description="Polar residues" evidence="1">
    <location>
        <begin position="316"/>
        <end position="328"/>
    </location>
</feature>
<protein>
    <submittedName>
        <fullName evidence="2">Uncharacterized protein</fullName>
    </submittedName>
</protein>
<feature type="compositionally biased region" description="Polar residues" evidence="1">
    <location>
        <begin position="231"/>
        <end position="265"/>
    </location>
</feature>